<gene>
    <name evidence="5" type="ORF">CAC42_3801</name>
</gene>
<evidence type="ECO:0000256" key="4">
    <source>
        <dbReference type="SAM" id="MobiDB-lite"/>
    </source>
</evidence>
<organism evidence="5 6">
    <name type="scientific">Sphaceloma murrayae</name>
    <dbReference type="NCBI Taxonomy" id="2082308"/>
    <lineage>
        <taxon>Eukaryota</taxon>
        <taxon>Fungi</taxon>
        <taxon>Dikarya</taxon>
        <taxon>Ascomycota</taxon>
        <taxon>Pezizomycotina</taxon>
        <taxon>Dothideomycetes</taxon>
        <taxon>Dothideomycetidae</taxon>
        <taxon>Myriangiales</taxon>
        <taxon>Elsinoaceae</taxon>
        <taxon>Sphaceloma</taxon>
    </lineage>
</organism>
<dbReference type="InterPro" id="IPR019148">
    <property type="entry name" value="Nuclear_protein_DGCR14_ESS-2"/>
</dbReference>
<dbReference type="AlphaFoldDB" id="A0A2K1QH86"/>
<dbReference type="OrthoDB" id="19679at2759"/>
<feature type="compositionally biased region" description="Basic and acidic residues" evidence="4">
    <location>
        <begin position="355"/>
        <end position="390"/>
    </location>
</feature>
<feature type="compositionally biased region" description="Polar residues" evidence="4">
    <location>
        <begin position="221"/>
        <end position="233"/>
    </location>
</feature>
<reference evidence="5 6" key="1">
    <citation type="submission" date="2017-06" db="EMBL/GenBank/DDBJ databases">
        <title>Draft genome sequence of a variant of Elsinoe murrayae.</title>
        <authorList>
            <person name="Cheng Q."/>
        </authorList>
    </citation>
    <scope>NUCLEOTIDE SEQUENCE [LARGE SCALE GENOMIC DNA]</scope>
    <source>
        <strain evidence="5 6">CQ-2017a</strain>
    </source>
</reference>
<evidence type="ECO:0000256" key="1">
    <source>
        <dbReference type="ARBA" id="ARBA00004123"/>
    </source>
</evidence>
<feature type="region of interest" description="Disordered" evidence="4">
    <location>
        <begin position="419"/>
        <end position="481"/>
    </location>
</feature>
<dbReference type="GO" id="GO:0071013">
    <property type="term" value="C:catalytic step 2 spliceosome"/>
    <property type="evidence" value="ECO:0007669"/>
    <property type="project" value="TreeGrafter"/>
</dbReference>
<dbReference type="Pfam" id="PF09751">
    <property type="entry name" value="Es2"/>
    <property type="match status" value="1"/>
</dbReference>
<evidence type="ECO:0000256" key="3">
    <source>
        <dbReference type="ARBA" id="ARBA00023242"/>
    </source>
</evidence>
<feature type="region of interest" description="Disordered" evidence="4">
    <location>
        <begin position="1"/>
        <end position="33"/>
    </location>
</feature>
<dbReference type="PANTHER" id="PTHR12940:SF0">
    <property type="entry name" value="SPLICING FACTOR ESS-2 HOMOLOG"/>
    <property type="match status" value="1"/>
</dbReference>
<dbReference type="InParanoid" id="A0A2K1QH86"/>
<name>A0A2K1QH86_9PEZI</name>
<accession>A0A2K1QH86</accession>
<feature type="compositionally biased region" description="Low complexity" evidence="4">
    <location>
        <begin position="211"/>
        <end position="220"/>
    </location>
</feature>
<feature type="region of interest" description="Disordered" evidence="4">
    <location>
        <begin position="276"/>
        <end position="404"/>
    </location>
</feature>
<comment type="similarity">
    <text evidence="2">Belongs to the ESS2 family.</text>
</comment>
<feature type="compositionally biased region" description="Polar residues" evidence="4">
    <location>
        <begin position="105"/>
        <end position="118"/>
    </location>
</feature>
<feature type="compositionally biased region" description="Basic and acidic residues" evidence="4">
    <location>
        <begin position="327"/>
        <end position="336"/>
    </location>
</feature>
<feature type="compositionally biased region" description="Polar residues" evidence="4">
    <location>
        <begin position="1"/>
        <end position="10"/>
    </location>
</feature>
<dbReference type="STRING" id="2082308.A0A2K1QH86"/>
<dbReference type="PANTHER" id="PTHR12940">
    <property type="entry name" value="ES-2 PROTEIN - RELATED"/>
    <property type="match status" value="1"/>
</dbReference>
<evidence type="ECO:0000313" key="6">
    <source>
        <dbReference type="Proteomes" id="UP000243797"/>
    </source>
</evidence>
<feature type="region of interest" description="Disordered" evidence="4">
    <location>
        <begin position="89"/>
        <end position="135"/>
    </location>
</feature>
<evidence type="ECO:0000313" key="5">
    <source>
        <dbReference type="EMBL" id="PNS14515.1"/>
    </source>
</evidence>
<dbReference type="Proteomes" id="UP000243797">
    <property type="component" value="Unassembled WGS sequence"/>
</dbReference>
<evidence type="ECO:0000256" key="2">
    <source>
        <dbReference type="ARBA" id="ARBA00009072"/>
    </source>
</evidence>
<dbReference type="EMBL" id="NKHZ01000086">
    <property type="protein sequence ID" value="PNS14515.1"/>
    <property type="molecule type" value="Genomic_DNA"/>
</dbReference>
<keyword evidence="6" id="KW-1185">Reference proteome</keyword>
<comment type="caution">
    <text evidence="5">The sequence shown here is derived from an EMBL/GenBank/DDBJ whole genome shotgun (WGS) entry which is preliminary data.</text>
</comment>
<protein>
    <submittedName>
        <fullName evidence="5">Protein DGCR14</fullName>
    </submittedName>
</protein>
<feature type="region of interest" description="Disordered" evidence="4">
    <location>
        <begin position="206"/>
        <end position="246"/>
    </location>
</feature>
<proteinExistence type="inferred from homology"/>
<sequence length="481" mass="52167">MGDSTSSTALTKRKSEEMSLMPPPPPPKRIKRPPVVLDEDVYTDALSHIVARDFFPGLLETQAQQEYLDALDSKDDRWIREAGSNLREAMTPDPYGRRGRRGVSVAQTPASVASTATPGRTPARGSPGRDQSLTPAHDHVAEATRPKVDLTLSLTAFQAKYTSEDNESFNGVLDAQNLARATKYAHLRNHTNKLPSKQQIAQQKVLMARASGSPSSRSDSTALITTPSSSLTMQPPPRPSEDLSLRPASVDSFPIKQGARNTFMFYPTGVEDDLPTRASEAEASSPAPPKSTNFAATRLPGPESERPTVPASPSMSAVDAAIAGRPRLSESERGSEAGDGYTGAETPQVNGWRFVDAEPTREEEALFSDGRGRPIDESEARRQELDDMKKFLPSADAGGGFKMTERSKREELLHRMVERNEAAKRRSTARGVKSERGDLTPAGKSLAGKLGRTPGRTPGGIFGTRESPRAWTPMRTPGVKR</sequence>
<keyword evidence="3" id="KW-0539">Nucleus</keyword>
<comment type="subcellular location">
    <subcellularLocation>
        <location evidence="1">Nucleus</location>
    </subcellularLocation>
</comment>